<evidence type="ECO:0000313" key="1">
    <source>
        <dbReference type="EMBL" id="GFR63042.1"/>
    </source>
</evidence>
<name>A0AAV4EPT6_9GAST</name>
<comment type="caution">
    <text evidence="1">The sequence shown here is derived from an EMBL/GenBank/DDBJ whole genome shotgun (WGS) entry which is preliminary data.</text>
</comment>
<sequence length="115" mass="12635">MKKKTKRTGVGHLEWGTHWSVCVSVSLCLGQYVSRSVCVSVSLCLGQSVSLSVGVWVSLCPCQSVSRSVWTLQEINELTTGLEFGLPTVPPPTYPQILPTSPYTGFPYWSADWLL</sequence>
<dbReference type="Proteomes" id="UP000762676">
    <property type="component" value="Unassembled WGS sequence"/>
</dbReference>
<dbReference type="AlphaFoldDB" id="A0AAV4EPT6"/>
<accession>A0AAV4EPT6</accession>
<protein>
    <submittedName>
        <fullName evidence="1">Uncharacterized protein</fullName>
    </submittedName>
</protein>
<organism evidence="1 2">
    <name type="scientific">Elysia marginata</name>
    <dbReference type="NCBI Taxonomy" id="1093978"/>
    <lineage>
        <taxon>Eukaryota</taxon>
        <taxon>Metazoa</taxon>
        <taxon>Spiralia</taxon>
        <taxon>Lophotrochozoa</taxon>
        <taxon>Mollusca</taxon>
        <taxon>Gastropoda</taxon>
        <taxon>Heterobranchia</taxon>
        <taxon>Euthyneura</taxon>
        <taxon>Panpulmonata</taxon>
        <taxon>Sacoglossa</taxon>
        <taxon>Placobranchoidea</taxon>
        <taxon>Plakobranchidae</taxon>
        <taxon>Elysia</taxon>
    </lineage>
</organism>
<gene>
    <name evidence="1" type="ORF">ElyMa_005473700</name>
</gene>
<keyword evidence="2" id="KW-1185">Reference proteome</keyword>
<reference evidence="1 2" key="1">
    <citation type="journal article" date="2021" name="Elife">
        <title>Chloroplast acquisition without the gene transfer in kleptoplastic sea slugs, Plakobranchus ocellatus.</title>
        <authorList>
            <person name="Maeda T."/>
            <person name="Takahashi S."/>
            <person name="Yoshida T."/>
            <person name="Shimamura S."/>
            <person name="Takaki Y."/>
            <person name="Nagai Y."/>
            <person name="Toyoda A."/>
            <person name="Suzuki Y."/>
            <person name="Arimoto A."/>
            <person name="Ishii H."/>
            <person name="Satoh N."/>
            <person name="Nishiyama T."/>
            <person name="Hasebe M."/>
            <person name="Maruyama T."/>
            <person name="Minagawa J."/>
            <person name="Obokata J."/>
            <person name="Shigenobu S."/>
        </authorList>
    </citation>
    <scope>NUCLEOTIDE SEQUENCE [LARGE SCALE GENOMIC DNA]</scope>
</reference>
<dbReference type="EMBL" id="BMAT01010899">
    <property type="protein sequence ID" value="GFR63042.1"/>
    <property type="molecule type" value="Genomic_DNA"/>
</dbReference>
<evidence type="ECO:0000313" key="2">
    <source>
        <dbReference type="Proteomes" id="UP000762676"/>
    </source>
</evidence>
<proteinExistence type="predicted"/>